<comment type="caution">
    <text evidence="2">The sequence shown here is derived from an EMBL/GenBank/DDBJ whole genome shotgun (WGS) entry which is preliminary data.</text>
</comment>
<dbReference type="AlphaFoldDB" id="A0A9Q1JTQ9"/>
<evidence type="ECO:0000256" key="1">
    <source>
        <dbReference type="SAM" id="MobiDB-lite"/>
    </source>
</evidence>
<name>A0A9Q1JTQ9_9CARY</name>
<protein>
    <submittedName>
        <fullName evidence="2">Uncharacterized protein</fullName>
    </submittedName>
</protein>
<sequence length="266" mass="30054">MARRRRGRPCQNRSLRSSSQSASPIFDAPESSDSHPSIVPNPTVEESPSEPKTPIKSSYAALVNPEEGNSLNFIRAPKPQAPVMDEDGFIQVEKRSSARQIPNQEINSELSISPNNFLALMSTEAHSVGLRHIIHVTGPSLFPKKIYNPSKQLQGYLVKTQQALLKLNKDKYHDLRSQQVKAREALEQVQQEFSSQPNNADLKQKEKEVRDQYISITSSVMDIIRQQSKAEWINFGDASTKYIFSKAKQRKLESYVYAIQDEKGDL</sequence>
<dbReference type="Proteomes" id="UP001153076">
    <property type="component" value="Unassembled WGS sequence"/>
</dbReference>
<feature type="compositionally biased region" description="Low complexity" evidence="1">
    <location>
        <begin position="14"/>
        <end position="23"/>
    </location>
</feature>
<organism evidence="2 3">
    <name type="scientific">Carnegiea gigantea</name>
    <dbReference type="NCBI Taxonomy" id="171969"/>
    <lineage>
        <taxon>Eukaryota</taxon>
        <taxon>Viridiplantae</taxon>
        <taxon>Streptophyta</taxon>
        <taxon>Embryophyta</taxon>
        <taxon>Tracheophyta</taxon>
        <taxon>Spermatophyta</taxon>
        <taxon>Magnoliopsida</taxon>
        <taxon>eudicotyledons</taxon>
        <taxon>Gunneridae</taxon>
        <taxon>Pentapetalae</taxon>
        <taxon>Caryophyllales</taxon>
        <taxon>Cactineae</taxon>
        <taxon>Cactaceae</taxon>
        <taxon>Cactoideae</taxon>
        <taxon>Echinocereeae</taxon>
        <taxon>Carnegiea</taxon>
    </lineage>
</organism>
<accession>A0A9Q1JTQ9</accession>
<proteinExistence type="predicted"/>
<reference evidence="2" key="1">
    <citation type="submission" date="2022-04" db="EMBL/GenBank/DDBJ databases">
        <title>Carnegiea gigantea Genome sequencing and assembly v2.</title>
        <authorList>
            <person name="Copetti D."/>
            <person name="Sanderson M.J."/>
            <person name="Burquez A."/>
            <person name="Wojciechowski M.F."/>
        </authorList>
    </citation>
    <scope>NUCLEOTIDE SEQUENCE</scope>
    <source>
        <strain evidence="2">SGP5-SGP5p</strain>
        <tissue evidence="2">Aerial part</tissue>
    </source>
</reference>
<keyword evidence="3" id="KW-1185">Reference proteome</keyword>
<dbReference type="EMBL" id="JAKOGI010000754">
    <property type="protein sequence ID" value="KAJ8430791.1"/>
    <property type="molecule type" value="Genomic_DNA"/>
</dbReference>
<evidence type="ECO:0000313" key="2">
    <source>
        <dbReference type="EMBL" id="KAJ8430791.1"/>
    </source>
</evidence>
<dbReference type="OrthoDB" id="1932741at2759"/>
<feature type="region of interest" description="Disordered" evidence="1">
    <location>
        <begin position="1"/>
        <end position="57"/>
    </location>
</feature>
<gene>
    <name evidence="2" type="ORF">Cgig2_003233</name>
</gene>
<evidence type="ECO:0000313" key="3">
    <source>
        <dbReference type="Proteomes" id="UP001153076"/>
    </source>
</evidence>